<dbReference type="Pfam" id="PF00892">
    <property type="entry name" value="EamA"/>
    <property type="match status" value="2"/>
</dbReference>
<dbReference type="InterPro" id="IPR030184">
    <property type="entry name" value="WAT1-related"/>
</dbReference>
<proteinExistence type="inferred from homology"/>
<comment type="similarity">
    <text evidence="2 6">Belongs to the drug/metabolite transporter (DMT) superfamily. Plant drug/metabolite exporter (P-DME) (TC 2.A.7.4) family.</text>
</comment>
<dbReference type="SUPFAM" id="SSF103481">
    <property type="entry name" value="Multidrug resistance efflux transporter EmrE"/>
    <property type="match status" value="2"/>
</dbReference>
<feature type="transmembrane region" description="Helical" evidence="6">
    <location>
        <begin position="199"/>
        <end position="219"/>
    </location>
</feature>
<feature type="transmembrane region" description="Helical" evidence="6">
    <location>
        <begin position="231"/>
        <end position="253"/>
    </location>
</feature>
<accession>A0A8T0IEF5</accession>
<feature type="transmembrane region" description="Helical" evidence="6">
    <location>
        <begin position="321"/>
        <end position="340"/>
    </location>
</feature>
<name>A0A8T0IEF5_CERPU</name>
<protein>
    <recommendedName>
        <fullName evidence="6">WAT1-related protein</fullName>
    </recommendedName>
</protein>
<dbReference type="GO" id="GO:0016020">
    <property type="term" value="C:membrane"/>
    <property type="evidence" value="ECO:0007669"/>
    <property type="project" value="UniProtKB-SubCell"/>
</dbReference>
<dbReference type="InterPro" id="IPR037185">
    <property type="entry name" value="EmrE-like"/>
</dbReference>
<evidence type="ECO:0000256" key="1">
    <source>
        <dbReference type="ARBA" id="ARBA00004141"/>
    </source>
</evidence>
<evidence type="ECO:0000256" key="6">
    <source>
        <dbReference type="RuleBase" id="RU363077"/>
    </source>
</evidence>
<keyword evidence="5 6" id="KW-0472">Membrane</keyword>
<comment type="caution">
    <text evidence="8">The sequence shown here is derived from an EMBL/GenBank/DDBJ whole genome shotgun (WGS) entry which is preliminary data.</text>
</comment>
<dbReference type="GO" id="GO:0022857">
    <property type="term" value="F:transmembrane transporter activity"/>
    <property type="evidence" value="ECO:0007669"/>
    <property type="project" value="InterPro"/>
</dbReference>
<keyword evidence="3 6" id="KW-0812">Transmembrane</keyword>
<feature type="transmembrane region" description="Helical" evidence="6">
    <location>
        <begin position="265"/>
        <end position="284"/>
    </location>
</feature>
<feature type="transmembrane region" description="Helical" evidence="6">
    <location>
        <begin position="12"/>
        <end position="33"/>
    </location>
</feature>
<evidence type="ECO:0000256" key="5">
    <source>
        <dbReference type="ARBA" id="ARBA00023136"/>
    </source>
</evidence>
<feature type="transmembrane region" description="Helical" evidence="6">
    <location>
        <begin position="141"/>
        <end position="159"/>
    </location>
</feature>
<feature type="transmembrane region" description="Helical" evidence="6">
    <location>
        <begin position="78"/>
        <end position="101"/>
    </location>
</feature>
<dbReference type="EMBL" id="CM026424">
    <property type="protein sequence ID" value="KAG0581266.1"/>
    <property type="molecule type" value="Genomic_DNA"/>
</dbReference>
<feature type="domain" description="EamA" evidence="7">
    <location>
        <begin position="201"/>
        <end position="339"/>
    </location>
</feature>
<feature type="domain" description="EamA" evidence="7">
    <location>
        <begin position="22"/>
        <end position="157"/>
    </location>
</feature>
<evidence type="ECO:0000259" key="7">
    <source>
        <dbReference type="Pfam" id="PF00892"/>
    </source>
</evidence>
<dbReference type="AlphaFoldDB" id="A0A8T0IEF5"/>
<dbReference type="Proteomes" id="UP000822688">
    <property type="component" value="Chromosome 4"/>
</dbReference>
<keyword evidence="9" id="KW-1185">Reference proteome</keyword>
<evidence type="ECO:0000256" key="4">
    <source>
        <dbReference type="ARBA" id="ARBA00022989"/>
    </source>
</evidence>
<evidence type="ECO:0000313" key="9">
    <source>
        <dbReference type="Proteomes" id="UP000822688"/>
    </source>
</evidence>
<comment type="subcellular location">
    <subcellularLocation>
        <location evidence="1 6">Membrane</location>
        <topology evidence="1 6">Multi-pass membrane protein</topology>
    </subcellularLocation>
</comment>
<dbReference type="InterPro" id="IPR000620">
    <property type="entry name" value="EamA_dom"/>
</dbReference>
<reference evidence="8" key="1">
    <citation type="submission" date="2020-06" db="EMBL/GenBank/DDBJ databases">
        <title>WGS assembly of Ceratodon purpureus strain R40.</title>
        <authorList>
            <person name="Carey S.B."/>
            <person name="Jenkins J."/>
            <person name="Shu S."/>
            <person name="Lovell J.T."/>
            <person name="Sreedasyam A."/>
            <person name="Maumus F."/>
            <person name="Tiley G.P."/>
            <person name="Fernandez-Pozo N."/>
            <person name="Barry K."/>
            <person name="Chen C."/>
            <person name="Wang M."/>
            <person name="Lipzen A."/>
            <person name="Daum C."/>
            <person name="Saski C.A."/>
            <person name="Payton A.C."/>
            <person name="Mcbreen J.C."/>
            <person name="Conrad R.E."/>
            <person name="Kollar L.M."/>
            <person name="Olsson S."/>
            <person name="Huttunen S."/>
            <person name="Landis J.B."/>
            <person name="Wickett N.J."/>
            <person name="Johnson M.G."/>
            <person name="Rensing S.A."/>
            <person name="Grimwood J."/>
            <person name="Schmutz J."/>
            <person name="Mcdaniel S.F."/>
        </authorList>
    </citation>
    <scope>NUCLEOTIDE SEQUENCE</scope>
    <source>
        <strain evidence="8">R40</strain>
    </source>
</reference>
<feature type="transmembrane region" description="Helical" evidence="6">
    <location>
        <begin position="296"/>
        <end position="315"/>
    </location>
</feature>
<sequence>MESKQPPSWLDGRGAVPAALTLVQLGYAGYFILCKAALSNGANRLVFAVYRDIIALLILGPLGYFSERKLRTPLTREGVGMLLVSGLTGIYLFQVLCLTGLTYTSTAFTAAMQNSIPVFAFIIGVLFRVEVIHYSRRDGQAQVLGVVACISGAMVMTSYQGPALFGSDQLPSTLGDPVTRVKPSLLIALPITGHELESWTYGSLCLVVGCICMGVYVNLQRPILKKYPAPVSITALAYLIGALLLVFSGLFLVEKQSDWVLTETTGLIAVAYAGIVNSAINFSVQTCCCYKSGPILVTIFAPLQTIFATLLSLVFFRDTYYLGSMLGGILVLAGLCMVTWGQAESSRLAHPPLKSMTIPEGQPIEKPADSLKVPLLG</sequence>
<keyword evidence="4 6" id="KW-1133">Transmembrane helix</keyword>
<evidence type="ECO:0000256" key="2">
    <source>
        <dbReference type="ARBA" id="ARBA00007635"/>
    </source>
</evidence>
<evidence type="ECO:0000313" key="8">
    <source>
        <dbReference type="EMBL" id="KAG0581266.1"/>
    </source>
</evidence>
<dbReference type="PANTHER" id="PTHR31218">
    <property type="entry name" value="WAT1-RELATED PROTEIN"/>
    <property type="match status" value="1"/>
</dbReference>
<gene>
    <name evidence="8" type="ORF">KC19_4G238000</name>
</gene>
<evidence type="ECO:0000256" key="3">
    <source>
        <dbReference type="ARBA" id="ARBA00022692"/>
    </source>
</evidence>
<organism evidence="8 9">
    <name type="scientific">Ceratodon purpureus</name>
    <name type="common">Fire moss</name>
    <name type="synonym">Dicranum purpureum</name>
    <dbReference type="NCBI Taxonomy" id="3225"/>
    <lineage>
        <taxon>Eukaryota</taxon>
        <taxon>Viridiplantae</taxon>
        <taxon>Streptophyta</taxon>
        <taxon>Embryophyta</taxon>
        <taxon>Bryophyta</taxon>
        <taxon>Bryophytina</taxon>
        <taxon>Bryopsida</taxon>
        <taxon>Dicranidae</taxon>
        <taxon>Pseudoditrichales</taxon>
        <taxon>Ditrichaceae</taxon>
        <taxon>Ceratodon</taxon>
    </lineage>
</organism>
<feature type="transmembrane region" description="Helical" evidence="6">
    <location>
        <begin position="107"/>
        <end position="129"/>
    </location>
</feature>